<dbReference type="PANTHER" id="PTHR34219">
    <property type="entry name" value="IRON-REGULATED INNER MEMBRANE PROTEIN-RELATED"/>
    <property type="match status" value="1"/>
</dbReference>
<dbReference type="PANTHER" id="PTHR34219:SF4">
    <property type="entry name" value="PEPSY DOMAIN-CONTAINING PROTEIN"/>
    <property type="match status" value="1"/>
</dbReference>
<keyword evidence="3" id="KW-1185">Reference proteome</keyword>
<proteinExistence type="predicted"/>
<gene>
    <name evidence="2" type="ORF">KAJ83_05980</name>
</gene>
<evidence type="ECO:0000256" key="1">
    <source>
        <dbReference type="SAM" id="Phobius"/>
    </source>
</evidence>
<feature type="transmembrane region" description="Helical" evidence="1">
    <location>
        <begin position="483"/>
        <end position="500"/>
    </location>
</feature>
<dbReference type="Proteomes" id="UP000672602">
    <property type="component" value="Unassembled WGS sequence"/>
</dbReference>
<dbReference type="InterPro" id="IPR005625">
    <property type="entry name" value="PepSY-ass_TM"/>
</dbReference>
<keyword evidence="1" id="KW-0812">Transmembrane</keyword>
<reference evidence="2" key="1">
    <citation type="submission" date="2021-04" db="EMBL/GenBank/DDBJ databases">
        <authorList>
            <person name="Zhang D.-C."/>
        </authorList>
    </citation>
    <scope>NUCLEOTIDE SEQUENCE</scope>
    <source>
        <strain evidence="2">CGMCC 1.15697</strain>
    </source>
</reference>
<feature type="transmembrane region" description="Helical" evidence="1">
    <location>
        <begin position="143"/>
        <end position="169"/>
    </location>
</feature>
<feature type="transmembrane region" description="Helical" evidence="1">
    <location>
        <begin position="414"/>
        <end position="433"/>
    </location>
</feature>
<feature type="transmembrane region" description="Helical" evidence="1">
    <location>
        <begin position="445"/>
        <end position="463"/>
    </location>
</feature>
<sequence length="527" mass="57523">MKTGFRQSMVGVHTWAGLVVGWVLFLVFLTGTAGYFDAEIDRWMQPERPLQRETVSAERAVEEASARLSRAAPGAERWFIGLPGPRDPDMTLFWRADPSAGGGTGRVEIDPTTGAPVAARETGGGQFLYKLHYRLHYMPAVPAYWIVGLCSMLMLIAIITGIIIHKRIFKDFFTFRPGKGQRSWLDAHNVLSVLALPFHLMITYSGLIFFAYLYMAPVIAATYGMGEEARDVYFDERFERDSIPARTGIPADLTPLAPLVREAERRLGDGMLGYLNIHNPGDANARVVIVGGPATPSRQRTGLTFDGVDGTLLTVSAPDSAPMTTYQTLLGLHEGLFAGPILRWFYFLSGALGTAMVGAGLILWTVKRRARIGGTPGFRLVERLNIGTIAGLPVAIAAYFWANRLIPVGIGARAAWEAHVLFIVWAAMLLHAFLRPARRGWREQLWLAAAAFGLLPALNAVTTDRHLGVTLPAGAWDLAGVDLVTLVLGLAFAGVAWRLGRRARHEVRAGGRRAESGLRARGSEAAE</sequence>
<dbReference type="Pfam" id="PF03929">
    <property type="entry name" value="PepSY_TM"/>
    <property type="match status" value="1"/>
</dbReference>
<feature type="transmembrane region" description="Helical" evidence="1">
    <location>
        <begin position="384"/>
        <end position="402"/>
    </location>
</feature>
<accession>A0A8J7RXG9</accession>
<feature type="transmembrane region" description="Helical" evidence="1">
    <location>
        <begin position="344"/>
        <end position="364"/>
    </location>
</feature>
<dbReference type="RefSeq" id="WP_210681114.1">
    <property type="nucleotide sequence ID" value="NZ_JAGMWN010000002.1"/>
</dbReference>
<dbReference type="AlphaFoldDB" id="A0A8J7RXG9"/>
<comment type="caution">
    <text evidence="2">The sequence shown here is derived from an EMBL/GenBank/DDBJ whole genome shotgun (WGS) entry which is preliminary data.</text>
</comment>
<evidence type="ECO:0000313" key="3">
    <source>
        <dbReference type="Proteomes" id="UP000672602"/>
    </source>
</evidence>
<keyword evidence="1" id="KW-0472">Membrane</keyword>
<keyword evidence="1" id="KW-1133">Transmembrane helix</keyword>
<dbReference type="EMBL" id="JAGMWN010000002">
    <property type="protein sequence ID" value="MBP5856547.1"/>
    <property type="molecule type" value="Genomic_DNA"/>
</dbReference>
<feature type="transmembrane region" description="Helical" evidence="1">
    <location>
        <begin position="12"/>
        <end position="36"/>
    </location>
</feature>
<evidence type="ECO:0000313" key="2">
    <source>
        <dbReference type="EMBL" id="MBP5856547.1"/>
    </source>
</evidence>
<name>A0A8J7RXG9_9PROT</name>
<protein>
    <submittedName>
        <fullName evidence="2">PepSY domain-containing protein</fullName>
    </submittedName>
</protein>
<feature type="transmembrane region" description="Helical" evidence="1">
    <location>
        <begin position="190"/>
        <end position="215"/>
    </location>
</feature>
<organism evidence="2 3">
    <name type="scientific">Marivibrio halodurans</name>
    <dbReference type="NCBI Taxonomy" id="2039722"/>
    <lineage>
        <taxon>Bacteria</taxon>
        <taxon>Pseudomonadati</taxon>
        <taxon>Pseudomonadota</taxon>
        <taxon>Alphaproteobacteria</taxon>
        <taxon>Rhodospirillales</taxon>
        <taxon>Rhodospirillaceae</taxon>
        <taxon>Marivibrio</taxon>
    </lineage>
</organism>